<dbReference type="InterPro" id="IPR018643">
    <property type="entry name" value="DUF2069_membrane"/>
</dbReference>
<gene>
    <name evidence="2" type="ORF">DPBNPPHM_03032</name>
</gene>
<organism evidence="2 3">
    <name type="scientific">BD1-7 clade bacterium</name>
    <dbReference type="NCBI Taxonomy" id="2029982"/>
    <lineage>
        <taxon>Bacteria</taxon>
        <taxon>Pseudomonadati</taxon>
        <taxon>Pseudomonadota</taxon>
        <taxon>Gammaproteobacteria</taxon>
        <taxon>Cellvibrionales</taxon>
        <taxon>Spongiibacteraceae</taxon>
        <taxon>BD1-7 clade</taxon>
    </lineage>
</organism>
<reference evidence="2 3" key="1">
    <citation type="submission" date="2019-11" db="EMBL/GenBank/DDBJ databases">
        <authorList>
            <person name="Holert J."/>
        </authorList>
    </citation>
    <scope>NUCLEOTIDE SEQUENCE [LARGE SCALE GENOMIC DNA]</scope>
    <source>
        <strain evidence="2">BC5_2</strain>
    </source>
</reference>
<feature type="transmembrane region" description="Helical" evidence="1">
    <location>
        <begin position="40"/>
        <end position="60"/>
    </location>
</feature>
<evidence type="ECO:0000313" key="3">
    <source>
        <dbReference type="Proteomes" id="UP000434580"/>
    </source>
</evidence>
<dbReference type="OrthoDB" id="5738125at2"/>
<dbReference type="EMBL" id="CACSII010000002">
    <property type="protein sequence ID" value="CAA0091522.1"/>
    <property type="molecule type" value="Genomic_DNA"/>
</dbReference>
<keyword evidence="1" id="KW-0812">Transmembrane</keyword>
<accession>A0A5S9NMA6</accession>
<dbReference type="Proteomes" id="UP000434580">
    <property type="component" value="Unassembled WGS sequence"/>
</dbReference>
<dbReference type="Pfam" id="PF09842">
    <property type="entry name" value="DUF2069"/>
    <property type="match status" value="1"/>
</dbReference>
<feature type="transmembrane region" description="Helical" evidence="1">
    <location>
        <begin position="12"/>
        <end position="34"/>
    </location>
</feature>
<dbReference type="AlphaFoldDB" id="A0A5S9NMA6"/>
<sequence length="125" mass="14394">MANFESKSDLAFKATMAGYFLQLVIVVLSTTALVPTHKSPNLVICVLSLIPLLILLPWLIKRNIRAHIWLCFIVLGYFLPAVLHAFIPQYGWLPYVEVANLIYLFVVAMLFARWEQKRYQISVTR</sequence>
<keyword evidence="1" id="KW-0472">Membrane</keyword>
<feature type="transmembrane region" description="Helical" evidence="1">
    <location>
        <begin position="92"/>
        <end position="112"/>
    </location>
</feature>
<protein>
    <submittedName>
        <fullName evidence="2">Uncharacterized protein</fullName>
    </submittedName>
</protein>
<proteinExistence type="predicted"/>
<evidence type="ECO:0000313" key="2">
    <source>
        <dbReference type="EMBL" id="CAA0091522.1"/>
    </source>
</evidence>
<feature type="transmembrane region" description="Helical" evidence="1">
    <location>
        <begin position="67"/>
        <end position="86"/>
    </location>
</feature>
<keyword evidence="1" id="KW-1133">Transmembrane helix</keyword>
<name>A0A5S9NMA6_9GAMM</name>
<evidence type="ECO:0000256" key="1">
    <source>
        <dbReference type="SAM" id="Phobius"/>
    </source>
</evidence>